<gene>
    <name evidence="1" type="ORF">HS1_001592</name>
</gene>
<name>A0A7U4TIK5_DESA2</name>
<sequence>MAKEPQTETSSGFEPTYEELKLKDKTFDRTSHTCFEPTYEELKHPLPHPSHTWGCLF</sequence>
<evidence type="ECO:0000313" key="1">
    <source>
        <dbReference type="EMBL" id="AMM41388.1"/>
    </source>
</evidence>
<keyword evidence="2" id="KW-1185">Reference proteome</keyword>
<proteinExistence type="predicted"/>
<dbReference type="KEGG" id="daw:HS1_001592"/>
<dbReference type="EMBL" id="CP013015">
    <property type="protein sequence ID" value="AMM41388.1"/>
    <property type="molecule type" value="Genomic_DNA"/>
</dbReference>
<dbReference type="AlphaFoldDB" id="A0A7U4TIK5"/>
<organism evidence="1 2">
    <name type="scientific">Desulfofervidus auxilii</name>
    <dbReference type="NCBI Taxonomy" id="1621989"/>
    <lineage>
        <taxon>Bacteria</taxon>
        <taxon>Pseudomonadati</taxon>
        <taxon>Thermodesulfobacteriota</taxon>
        <taxon>Candidatus Desulfofervidia</taxon>
        <taxon>Candidatus Desulfofervidales</taxon>
        <taxon>Candidatus Desulfofervidaceae</taxon>
        <taxon>Candidatus Desulfofervidus</taxon>
    </lineage>
</organism>
<protein>
    <submittedName>
        <fullName evidence="1">Uncharacterized protein</fullName>
    </submittedName>
</protein>
<evidence type="ECO:0000313" key="2">
    <source>
        <dbReference type="Proteomes" id="UP000070560"/>
    </source>
</evidence>
<accession>A0A7U4TIK5</accession>
<reference evidence="1 2" key="1">
    <citation type="submission" date="2015-10" db="EMBL/GenBank/DDBJ databases">
        <title>Candidatus Desulfofervidus auxilii, a hydrogenotrophic sulfate-reducing bacterium involved in the thermophilic anaerobic oxidation of methane.</title>
        <authorList>
            <person name="Krukenberg V."/>
            <person name="Richter M."/>
            <person name="Wegener G."/>
        </authorList>
    </citation>
    <scope>NUCLEOTIDE SEQUENCE [LARGE SCALE GENOMIC DNA]</scope>
    <source>
        <strain evidence="1 2">HS1</strain>
    </source>
</reference>
<dbReference type="Proteomes" id="UP000070560">
    <property type="component" value="Chromosome"/>
</dbReference>